<dbReference type="InterPro" id="IPR043760">
    <property type="entry name" value="PycTM_dom"/>
</dbReference>
<evidence type="ECO:0000259" key="9">
    <source>
        <dbReference type="Pfam" id="PF18967"/>
    </source>
</evidence>
<dbReference type="RefSeq" id="WP_100202264.1">
    <property type="nucleotide sequence ID" value="NZ_PGGW01000047.1"/>
</dbReference>
<evidence type="ECO:0000256" key="6">
    <source>
        <dbReference type="ARBA" id="ARBA00023118"/>
    </source>
</evidence>
<proteinExistence type="predicted"/>
<accession>A0A2M8LZ58</accession>
<dbReference type="GO" id="GO:0051607">
    <property type="term" value="P:defense response to virus"/>
    <property type="evidence" value="ECO:0007669"/>
    <property type="project" value="UniProtKB-KW"/>
</dbReference>
<dbReference type="AlphaFoldDB" id="A0A2M8LZ58"/>
<keyword evidence="5 8" id="KW-1133">Transmembrane helix</keyword>
<evidence type="ECO:0000256" key="5">
    <source>
        <dbReference type="ARBA" id="ARBA00022989"/>
    </source>
</evidence>
<keyword evidence="3 8" id="KW-0812">Transmembrane</keyword>
<protein>
    <recommendedName>
        <fullName evidence="9">Pycsar effector protein domain-containing protein</fullName>
    </recommendedName>
</protein>
<evidence type="ECO:0000256" key="4">
    <source>
        <dbReference type="ARBA" id="ARBA00022741"/>
    </source>
</evidence>
<evidence type="ECO:0000256" key="7">
    <source>
        <dbReference type="ARBA" id="ARBA00023136"/>
    </source>
</evidence>
<dbReference type="Pfam" id="PF18967">
    <property type="entry name" value="PycTM"/>
    <property type="match status" value="1"/>
</dbReference>
<gene>
    <name evidence="10" type="ORF">CUT44_13815</name>
</gene>
<organism evidence="10 11">
    <name type="scientific">Streptomyces carminius</name>
    <dbReference type="NCBI Taxonomy" id="2665496"/>
    <lineage>
        <taxon>Bacteria</taxon>
        <taxon>Bacillati</taxon>
        <taxon>Actinomycetota</taxon>
        <taxon>Actinomycetes</taxon>
        <taxon>Kitasatosporales</taxon>
        <taxon>Streptomycetaceae</taxon>
        <taxon>Streptomyces</taxon>
    </lineage>
</organism>
<name>A0A2M8LZ58_9ACTN</name>
<dbReference type="Proteomes" id="UP000230407">
    <property type="component" value="Unassembled WGS sequence"/>
</dbReference>
<sequence>MSGSSTVAARALPGEAADRLRGRAAELFVEVQRADSKATALCGLAGGLLAVVIAALSALGDAAWVVKVALASACGLLGAALVAALLAIRPVLPRGRALMGVEIPSPDGGLEALVAALAAMSREEQLRADALQVTRLALLAYRKFRAIRVAVDLTASALGMAGIGLLIPYITS</sequence>
<dbReference type="GO" id="GO:0000166">
    <property type="term" value="F:nucleotide binding"/>
    <property type="evidence" value="ECO:0007669"/>
    <property type="project" value="UniProtKB-KW"/>
</dbReference>
<comment type="caution">
    <text evidence="10">The sequence shown here is derived from an EMBL/GenBank/DDBJ whole genome shotgun (WGS) entry which is preliminary data.</text>
</comment>
<keyword evidence="4" id="KW-0547">Nucleotide-binding</keyword>
<feature type="transmembrane region" description="Helical" evidence="8">
    <location>
        <begin position="64"/>
        <end position="88"/>
    </location>
</feature>
<evidence type="ECO:0000256" key="1">
    <source>
        <dbReference type="ARBA" id="ARBA00004236"/>
    </source>
</evidence>
<feature type="transmembrane region" description="Helical" evidence="8">
    <location>
        <begin position="38"/>
        <end position="58"/>
    </location>
</feature>
<keyword evidence="7 8" id="KW-0472">Membrane</keyword>
<keyword evidence="6" id="KW-0051">Antiviral defense</keyword>
<evidence type="ECO:0000313" key="11">
    <source>
        <dbReference type="Proteomes" id="UP000230407"/>
    </source>
</evidence>
<evidence type="ECO:0000256" key="8">
    <source>
        <dbReference type="SAM" id="Phobius"/>
    </source>
</evidence>
<keyword evidence="11" id="KW-1185">Reference proteome</keyword>
<reference evidence="10 11" key="1">
    <citation type="submission" date="2017-11" db="EMBL/GenBank/DDBJ databases">
        <title>Streptomyces carmine sp. nov., a novel actinomycete isolated from Sophora alopecuroides in Xinjiang, China.</title>
        <authorList>
            <person name="Wang Y."/>
            <person name="Luo X."/>
            <person name="Wan C."/>
            <person name="Zhang L."/>
        </authorList>
    </citation>
    <scope>NUCLEOTIDE SEQUENCE [LARGE SCALE GENOMIC DNA]</scope>
    <source>
        <strain evidence="10 11">TRM SA0054</strain>
    </source>
</reference>
<evidence type="ECO:0000313" key="10">
    <source>
        <dbReference type="EMBL" id="PJE97214.1"/>
    </source>
</evidence>
<feature type="domain" description="Pycsar effector protein" evidence="9">
    <location>
        <begin position="24"/>
        <end position="166"/>
    </location>
</feature>
<evidence type="ECO:0000256" key="2">
    <source>
        <dbReference type="ARBA" id="ARBA00022475"/>
    </source>
</evidence>
<keyword evidence="2" id="KW-1003">Cell membrane</keyword>
<feature type="transmembrane region" description="Helical" evidence="8">
    <location>
        <begin position="149"/>
        <end position="170"/>
    </location>
</feature>
<dbReference type="EMBL" id="PGGW01000047">
    <property type="protein sequence ID" value="PJE97214.1"/>
    <property type="molecule type" value="Genomic_DNA"/>
</dbReference>
<comment type="subcellular location">
    <subcellularLocation>
        <location evidence="1">Cell membrane</location>
    </subcellularLocation>
</comment>
<evidence type="ECO:0000256" key="3">
    <source>
        <dbReference type="ARBA" id="ARBA00022692"/>
    </source>
</evidence>
<dbReference type="GO" id="GO:0005886">
    <property type="term" value="C:plasma membrane"/>
    <property type="evidence" value="ECO:0007669"/>
    <property type="project" value="UniProtKB-SubCell"/>
</dbReference>